<feature type="transmembrane region" description="Helical" evidence="2">
    <location>
        <begin position="164"/>
        <end position="190"/>
    </location>
</feature>
<proteinExistence type="predicted"/>
<evidence type="ECO:0000256" key="2">
    <source>
        <dbReference type="SAM" id="Phobius"/>
    </source>
</evidence>
<keyword evidence="2" id="KW-0472">Membrane</keyword>
<organism evidence="3 4">
    <name type="scientific">Amylocarpus encephaloides</name>
    <dbReference type="NCBI Taxonomy" id="45428"/>
    <lineage>
        <taxon>Eukaryota</taxon>
        <taxon>Fungi</taxon>
        <taxon>Dikarya</taxon>
        <taxon>Ascomycota</taxon>
        <taxon>Pezizomycotina</taxon>
        <taxon>Leotiomycetes</taxon>
        <taxon>Helotiales</taxon>
        <taxon>Helotiales incertae sedis</taxon>
        <taxon>Amylocarpus</taxon>
    </lineage>
</organism>
<dbReference type="Proteomes" id="UP000824998">
    <property type="component" value="Unassembled WGS sequence"/>
</dbReference>
<protein>
    <submittedName>
        <fullName evidence="3">Uncharacterized protein</fullName>
    </submittedName>
</protein>
<dbReference type="OrthoDB" id="10461627at2759"/>
<evidence type="ECO:0000256" key="1">
    <source>
        <dbReference type="SAM" id="MobiDB-lite"/>
    </source>
</evidence>
<dbReference type="EMBL" id="MU251503">
    <property type="protein sequence ID" value="KAG9233382.1"/>
    <property type="molecule type" value="Genomic_DNA"/>
</dbReference>
<sequence length="259" mass="30041">MEATSLKSWFAPTVKPVDEEAQPAWVEVDARGNEHVRKWQRPKRKDPWDAWSDYRVGVTAKYYPIFFPMIVLPLVAGFWHPMQKPKDCYQGRNGYVCNPIDNWYFFTTKHLVLIISGFYFLAAMILEIVLMSKRRLHPWMYTLIHVIGAIFPFLLFPVDTMPLFHWLTWTFACIQWAICLMSILHAGLVARDLARYRRSERQVEADAVIAERLYQDDERAAREGELLDIAQAINESEGADGVDHSTSEEQTIDSDQQAA</sequence>
<accession>A0A9P8C4Q1</accession>
<feature type="region of interest" description="Disordered" evidence="1">
    <location>
        <begin position="236"/>
        <end position="259"/>
    </location>
</feature>
<evidence type="ECO:0000313" key="4">
    <source>
        <dbReference type="Proteomes" id="UP000824998"/>
    </source>
</evidence>
<feature type="transmembrane region" description="Helical" evidence="2">
    <location>
        <begin position="139"/>
        <end position="158"/>
    </location>
</feature>
<keyword evidence="4" id="KW-1185">Reference proteome</keyword>
<dbReference type="AlphaFoldDB" id="A0A9P8C4Q1"/>
<feature type="transmembrane region" description="Helical" evidence="2">
    <location>
        <begin position="111"/>
        <end position="132"/>
    </location>
</feature>
<gene>
    <name evidence="3" type="ORF">BJ875DRAFT_464339</name>
</gene>
<evidence type="ECO:0000313" key="3">
    <source>
        <dbReference type="EMBL" id="KAG9233382.1"/>
    </source>
</evidence>
<feature type="transmembrane region" description="Helical" evidence="2">
    <location>
        <begin position="62"/>
        <end position="79"/>
    </location>
</feature>
<reference evidence="3" key="1">
    <citation type="journal article" date="2021" name="IMA Fungus">
        <title>Genomic characterization of three marine fungi, including Emericellopsis atlantica sp. nov. with signatures of a generalist lifestyle and marine biomass degradation.</title>
        <authorList>
            <person name="Hagestad O.C."/>
            <person name="Hou L."/>
            <person name="Andersen J.H."/>
            <person name="Hansen E.H."/>
            <person name="Altermark B."/>
            <person name="Li C."/>
            <person name="Kuhnert E."/>
            <person name="Cox R.J."/>
            <person name="Crous P.W."/>
            <person name="Spatafora J.W."/>
            <person name="Lail K."/>
            <person name="Amirebrahimi M."/>
            <person name="Lipzen A."/>
            <person name="Pangilinan J."/>
            <person name="Andreopoulos W."/>
            <person name="Hayes R.D."/>
            <person name="Ng V."/>
            <person name="Grigoriev I.V."/>
            <person name="Jackson S.A."/>
            <person name="Sutton T.D.S."/>
            <person name="Dobson A.D.W."/>
            <person name="Rama T."/>
        </authorList>
    </citation>
    <scope>NUCLEOTIDE SEQUENCE</scope>
    <source>
        <strain evidence="3">TRa018bII</strain>
    </source>
</reference>
<keyword evidence="2" id="KW-0812">Transmembrane</keyword>
<keyword evidence="2" id="KW-1133">Transmembrane helix</keyword>
<name>A0A9P8C4Q1_9HELO</name>
<comment type="caution">
    <text evidence="3">The sequence shown here is derived from an EMBL/GenBank/DDBJ whole genome shotgun (WGS) entry which is preliminary data.</text>
</comment>